<comment type="caution">
    <text evidence="2">The sequence shown here is derived from an EMBL/GenBank/DDBJ whole genome shotgun (WGS) entry which is preliminary data.</text>
</comment>
<dbReference type="Pfam" id="PF03283">
    <property type="entry name" value="PAE"/>
    <property type="match status" value="1"/>
</dbReference>
<dbReference type="PROSITE" id="PS51257">
    <property type="entry name" value="PROKAR_LIPOPROTEIN"/>
    <property type="match status" value="1"/>
</dbReference>
<evidence type="ECO:0000256" key="1">
    <source>
        <dbReference type="SAM" id="SignalP"/>
    </source>
</evidence>
<sequence length="432" mass="47001">MKVSTASIILASLLACSSAKRDHFDTIREVIGQREQVSKSIECEMDSDADSCAISDMDTSGTSTLVNPGGETRCIYSNTGPFKFQVWPGASDKLLFYFQGGGACWDKASTELGLCSTSASGDSNVGVFCRDGCSGENPFIDYTIVQVLYCSGDAHIGQVVRDYSAHDKNGENVSQQGAANVQATLDWVKAQDSYFTKFESLVLMGCSAGSLGVQAWAHEVLQQLGDKYGFKDAAVVPDSYSGVFPPDSQSQTIIDFGACDVSALDSAPELRDSCKSGTITLQEMTSYAAENNEDVPFAFLNSKEDEVQIAYYTAIAATIKNDTDVIEPKEYYKQVNEIFEGYSKYDNVVEFLISADQHCYTNNNHFWKADTTSSNGGGKDVTTMLDWLTTLPLKEGNEISTECDGNEIDDLDIRPTFGTGYCDTNIFNTISK</sequence>
<evidence type="ECO:0000313" key="2">
    <source>
        <dbReference type="EMBL" id="GMI05928.1"/>
    </source>
</evidence>
<keyword evidence="3" id="KW-1185">Reference proteome</keyword>
<gene>
    <name evidence="2" type="ORF">TrVE_jg415</name>
</gene>
<accession>A0A9W7CC00</accession>
<dbReference type="PANTHER" id="PTHR21562:SF83">
    <property type="entry name" value="PECTIN ACETYLESTERASE 4"/>
    <property type="match status" value="1"/>
</dbReference>
<protein>
    <recommendedName>
        <fullName evidence="4">Pectin acetylesterase</fullName>
    </recommendedName>
</protein>
<dbReference type="EMBL" id="BRXX01000339">
    <property type="protein sequence ID" value="GMI05928.1"/>
    <property type="molecule type" value="Genomic_DNA"/>
</dbReference>
<proteinExistence type="predicted"/>
<dbReference type="PANTHER" id="PTHR21562">
    <property type="entry name" value="NOTUM-RELATED"/>
    <property type="match status" value="1"/>
</dbReference>
<dbReference type="Proteomes" id="UP001165160">
    <property type="component" value="Unassembled WGS sequence"/>
</dbReference>
<keyword evidence="1" id="KW-0732">Signal</keyword>
<dbReference type="GO" id="GO:0016787">
    <property type="term" value="F:hydrolase activity"/>
    <property type="evidence" value="ECO:0007669"/>
    <property type="project" value="InterPro"/>
</dbReference>
<evidence type="ECO:0008006" key="4">
    <source>
        <dbReference type="Google" id="ProtNLM"/>
    </source>
</evidence>
<organism evidence="2 3">
    <name type="scientific">Triparma verrucosa</name>
    <dbReference type="NCBI Taxonomy" id="1606542"/>
    <lineage>
        <taxon>Eukaryota</taxon>
        <taxon>Sar</taxon>
        <taxon>Stramenopiles</taxon>
        <taxon>Ochrophyta</taxon>
        <taxon>Bolidophyceae</taxon>
        <taxon>Parmales</taxon>
        <taxon>Triparmaceae</taxon>
        <taxon>Triparma</taxon>
    </lineage>
</organism>
<evidence type="ECO:0000313" key="3">
    <source>
        <dbReference type="Proteomes" id="UP001165160"/>
    </source>
</evidence>
<feature type="chain" id="PRO_5040970148" description="Pectin acetylesterase" evidence="1">
    <location>
        <begin position="20"/>
        <end position="432"/>
    </location>
</feature>
<name>A0A9W7CC00_9STRA</name>
<reference evidence="3" key="1">
    <citation type="journal article" date="2023" name="Commun. Biol.">
        <title>Genome analysis of Parmales, the sister group of diatoms, reveals the evolutionary specialization of diatoms from phago-mixotrophs to photoautotrophs.</title>
        <authorList>
            <person name="Ban H."/>
            <person name="Sato S."/>
            <person name="Yoshikawa S."/>
            <person name="Yamada K."/>
            <person name="Nakamura Y."/>
            <person name="Ichinomiya M."/>
            <person name="Sato N."/>
            <person name="Blanc-Mathieu R."/>
            <person name="Endo H."/>
            <person name="Kuwata A."/>
            <person name="Ogata H."/>
        </authorList>
    </citation>
    <scope>NUCLEOTIDE SEQUENCE [LARGE SCALE GENOMIC DNA]</scope>
    <source>
        <strain evidence="3">NIES 3699</strain>
    </source>
</reference>
<dbReference type="AlphaFoldDB" id="A0A9W7CC00"/>
<dbReference type="InterPro" id="IPR004963">
    <property type="entry name" value="PAE/NOTUM"/>
</dbReference>
<feature type="signal peptide" evidence="1">
    <location>
        <begin position="1"/>
        <end position="19"/>
    </location>
</feature>